<dbReference type="Pfam" id="PF13229">
    <property type="entry name" value="Beta_helix"/>
    <property type="match status" value="1"/>
</dbReference>
<dbReference type="SMART" id="SM00710">
    <property type="entry name" value="PbH1"/>
    <property type="match status" value="8"/>
</dbReference>
<dbReference type="AlphaFoldDB" id="A0A238YFJ9"/>
<dbReference type="InterPro" id="IPR006626">
    <property type="entry name" value="PbH1"/>
</dbReference>
<feature type="chain" id="PRO_5012805495" evidence="1">
    <location>
        <begin position="25"/>
        <end position="986"/>
    </location>
</feature>
<name>A0A238YFJ9_9BACT</name>
<reference evidence="4" key="1">
    <citation type="submission" date="2017-06" db="EMBL/GenBank/DDBJ databases">
        <authorList>
            <person name="Varghese N."/>
            <person name="Submissions S."/>
        </authorList>
    </citation>
    <scope>NUCLEOTIDE SEQUENCE [LARGE SCALE GENOMIC DNA]</scope>
    <source>
        <strain evidence="4">DSM 28041</strain>
    </source>
</reference>
<keyword evidence="1" id="KW-0732">Signal</keyword>
<keyword evidence="4" id="KW-1185">Reference proteome</keyword>
<dbReference type="Gene3D" id="2.160.20.10">
    <property type="entry name" value="Single-stranded right-handed beta-helix, Pectin lyase-like"/>
    <property type="match status" value="1"/>
</dbReference>
<dbReference type="InterPro" id="IPR026444">
    <property type="entry name" value="Secre_tail"/>
</dbReference>
<accession>A0A238YFJ9</accession>
<dbReference type="NCBIfam" id="TIGR04183">
    <property type="entry name" value="Por_Secre_tail"/>
    <property type="match status" value="1"/>
</dbReference>
<organism evidence="3 4">
    <name type="scientific">Hymenobacter mucosus</name>
    <dbReference type="NCBI Taxonomy" id="1411120"/>
    <lineage>
        <taxon>Bacteria</taxon>
        <taxon>Pseudomonadati</taxon>
        <taxon>Bacteroidota</taxon>
        <taxon>Cytophagia</taxon>
        <taxon>Cytophagales</taxon>
        <taxon>Hymenobacteraceae</taxon>
        <taxon>Hymenobacter</taxon>
    </lineage>
</organism>
<gene>
    <name evidence="3" type="ORF">SAMN06269173_105182</name>
</gene>
<dbReference type="InterPro" id="IPR011050">
    <property type="entry name" value="Pectin_lyase_fold/virulence"/>
</dbReference>
<feature type="domain" description="Right handed beta helix" evidence="2">
    <location>
        <begin position="131"/>
        <end position="278"/>
    </location>
</feature>
<protein>
    <submittedName>
        <fullName evidence="3">Por secretion system C-terminal sorting domain-containing protein</fullName>
    </submittedName>
</protein>
<evidence type="ECO:0000259" key="2">
    <source>
        <dbReference type="Pfam" id="PF13229"/>
    </source>
</evidence>
<dbReference type="Gene3D" id="2.60.40.10">
    <property type="entry name" value="Immunoglobulins"/>
    <property type="match status" value="1"/>
</dbReference>
<dbReference type="InterPro" id="IPR012334">
    <property type="entry name" value="Pectin_lyas_fold"/>
</dbReference>
<dbReference type="Proteomes" id="UP000198310">
    <property type="component" value="Unassembled WGS sequence"/>
</dbReference>
<dbReference type="RefSeq" id="WP_089333028.1">
    <property type="nucleotide sequence ID" value="NZ_FZNS01000005.1"/>
</dbReference>
<dbReference type="EMBL" id="FZNS01000005">
    <property type="protein sequence ID" value="SNR69568.1"/>
    <property type="molecule type" value="Genomic_DNA"/>
</dbReference>
<dbReference type="InterPro" id="IPR039448">
    <property type="entry name" value="Beta_helix"/>
</dbReference>
<evidence type="ECO:0000256" key="1">
    <source>
        <dbReference type="SAM" id="SignalP"/>
    </source>
</evidence>
<proteinExistence type="predicted"/>
<dbReference type="SUPFAM" id="SSF51126">
    <property type="entry name" value="Pectin lyase-like"/>
    <property type="match status" value="2"/>
</dbReference>
<evidence type="ECO:0000313" key="4">
    <source>
        <dbReference type="Proteomes" id="UP000198310"/>
    </source>
</evidence>
<sequence>MRYSLLSYAATALCSGLLYSPLLAQPLPKVAASALYVNDLSQTGDLFTSAAGSDATGTGSSSAPFATVAAALSAADAGTTTIYIDAGTYSERVVLSKNISLQGAGTATNVPASATVFNGGLADGAQANEVGIYIATSGGTAAAPVVLADFTVRNYDYGVQTAGSTPTAYFVLEDIETVANRRHGIEWNSLVGTRNIIFRRLHAAQNAVTPNTNSNGAGRGLFLVNGVKENILIEDGLFEQNRRAGIDVNDGSVGNLVIRGCRFFQNAGPGIAVLGAAGIRNASGSYTSPAALLENNGIRDNASNGMELKACTGTGRPSGAGSFVVRNNYIARSLSQSTALREDNAGIAFIDRDRNVIATGAGVNGDLLTGGAFIQGNTMRGYRSSTGFEINGFGIVLEGLNNKVFNNILAQCQRGVQIQDRPASPTIGFTPFFDIDRGLPLISAGDSIRQNRIDSCTTALRGVNLTNVVEAGLNWLGNNTFAAVRGASGTGGLVVTLGAPNGFAEQSSFDGNGRIDYSPFLDAPTDATTNAGFQPMLTVLHVDRSCPTAGDAGRLQEGVTLVVENGTVNVAEAMYDEAVTVSKNLTLKNTGPATTLQQLTLNGTGKNITLGSPFNLSGTLTLNAGLLITTASNLLTLTAEASSTEGSAGSYVNGPVQKVGSTAFVFPLGKDGVWARLAISAPATPTAAFTAEYIAASHPVSATTSPLDNVSRIEYWNLTRSAGSDDVAVRLFWQDATRSGIDEFSADLQVARYDGSTWLTEGNGSLGGSLAAGSVVSEGAVGGYGAFSFGSLSPQVNPLPVELLSFRVAATQPGSVQLSWTTASETKNKGFGIERSPDGQTWQQVAFVAGRGTSTQQQQYTHLDVVKAANTTLYYRLRQQDVNGKATYSQVAAIRLLATEEATAVLYPNPAPASASFLTLTLPTVLPNTVPITISDLTGRVVHTQLLPAGISNADLQLPATIPAGNYLLQVGGPAQPQKVIRWVRQ</sequence>
<dbReference type="InterPro" id="IPR013783">
    <property type="entry name" value="Ig-like_fold"/>
</dbReference>
<evidence type="ECO:0000313" key="3">
    <source>
        <dbReference type="EMBL" id="SNR69568.1"/>
    </source>
</evidence>
<feature type="signal peptide" evidence="1">
    <location>
        <begin position="1"/>
        <end position="24"/>
    </location>
</feature>